<keyword evidence="3 6" id="KW-0812">Transmembrane</keyword>
<evidence type="ECO:0000256" key="1">
    <source>
        <dbReference type="ARBA" id="ARBA00004141"/>
    </source>
</evidence>
<dbReference type="PANTHER" id="PTHR23291:SF50">
    <property type="entry name" value="PROTEIN LIFEGUARD 4"/>
    <property type="match status" value="1"/>
</dbReference>
<dbReference type="InterPro" id="IPR006214">
    <property type="entry name" value="Bax_inhibitor_1-related"/>
</dbReference>
<organism evidence="7 8">
    <name type="scientific">Candidatus Fusobacterium pullicola</name>
    <dbReference type="NCBI Taxonomy" id="2838601"/>
    <lineage>
        <taxon>Bacteria</taxon>
        <taxon>Fusobacteriati</taxon>
        <taxon>Fusobacteriota</taxon>
        <taxon>Fusobacteriia</taxon>
        <taxon>Fusobacteriales</taxon>
        <taxon>Fusobacteriaceae</taxon>
        <taxon>Fusobacterium</taxon>
    </lineage>
</organism>
<name>A0A9E2KZR4_9FUSO</name>
<feature type="transmembrane region" description="Helical" evidence="6">
    <location>
        <begin position="58"/>
        <end position="75"/>
    </location>
</feature>
<reference evidence="7" key="1">
    <citation type="journal article" date="2021" name="PeerJ">
        <title>Extensive microbial diversity within the chicken gut microbiome revealed by metagenomics and culture.</title>
        <authorList>
            <person name="Gilroy R."/>
            <person name="Ravi A."/>
            <person name="Getino M."/>
            <person name="Pursley I."/>
            <person name="Horton D.L."/>
            <person name="Alikhan N.F."/>
            <person name="Baker D."/>
            <person name="Gharbi K."/>
            <person name="Hall N."/>
            <person name="Watson M."/>
            <person name="Adriaenssens E.M."/>
            <person name="Foster-Nyarko E."/>
            <person name="Jarju S."/>
            <person name="Secka A."/>
            <person name="Antonio M."/>
            <person name="Oren A."/>
            <person name="Chaudhuri R.R."/>
            <person name="La Ragione R."/>
            <person name="Hildebrand F."/>
            <person name="Pallen M.J."/>
        </authorList>
    </citation>
    <scope>NUCLEOTIDE SEQUENCE</scope>
    <source>
        <strain evidence="7">A6-441</strain>
    </source>
</reference>
<dbReference type="EMBL" id="JAHLFN010000076">
    <property type="protein sequence ID" value="MBU3843022.1"/>
    <property type="molecule type" value="Genomic_DNA"/>
</dbReference>
<feature type="transmembrane region" description="Helical" evidence="6">
    <location>
        <begin position="167"/>
        <end position="186"/>
    </location>
</feature>
<protein>
    <submittedName>
        <fullName evidence="7">Bax inhibitor-1/YccA family protein</fullName>
    </submittedName>
</protein>
<comment type="similarity">
    <text evidence="2 6">Belongs to the BI1 family.</text>
</comment>
<sequence>MSYNDYFGKNVTNISTEVSNTFVRKVMLNMIGGLLVTTLVPIYVFFINQGLMYTLAKYLNIVALGEIVLVFVLTLGLKKMSSGTARLLFYIYALMNGILLSSLTFIFQPVSILYTLAVTIIMFVVIGIYGYTTKEDLTKYGNFLTTGLITIIIISLINFFVKAPMLYWIGTILGVVIFSALIAFDINRIKGIASDMVGNDEETMKKLGIIGALNLYLDFINLFLYLLRIFGKKRD</sequence>
<evidence type="ECO:0000256" key="5">
    <source>
        <dbReference type="ARBA" id="ARBA00023136"/>
    </source>
</evidence>
<evidence type="ECO:0000256" key="2">
    <source>
        <dbReference type="ARBA" id="ARBA00010350"/>
    </source>
</evidence>
<evidence type="ECO:0000256" key="6">
    <source>
        <dbReference type="RuleBase" id="RU004379"/>
    </source>
</evidence>
<evidence type="ECO:0000256" key="3">
    <source>
        <dbReference type="ARBA" id="ARBA00022692"/>
    </source>
</evidence>
<keyword evidence="4 6" id="KW-1133">Transmembrane helix</keyword>
<dbReference type="PANTHER" id="PTHR23291">
    <property type="entry name" value="BAX INHIBITOR-RELATED"/>
    <property type="match status" value="1"/>
</dbReference>
<feature type="transmembrane region" description="Helical" evidence="6">
    <location>
        <begin position="112"/>
        <end position="131"/>
    </location>
</feature>
<evidence type="ECO:0000313" key="7">
    <source>
        <dbReference type="EMBL" id="MBU3843022.1"/>
    </source>
</evidence>
<evidence type="ECO:0000256" key="4">
    <source>
        <dbReference type="ARBA" id="ARBA00022989"/>
    </source>
</evidence>
<evidence type="ECO:0000313" key="8">
    <source>
        <dbReference type="Proteomes" id="UP000724657"/>
    </source>
</evidence>
<feature type="transmembrane region" description="Helical" evidence="6">
    <location>
        <begin position="207"/>
        <end position="227"/>
    </location>
</feature>
<comment type="caution">
    <text evidence="7">The sequence shown here is derived from an EMBL/GenBank/DDBJ whole genome shotgun (WGS) entry which is preliminary data.</text>
</comment>
<dbReference type="Pfam" id="PF01027">
    <property type="entry name" value="Bax1-I"/>
    <property type="match status" value="1"/>
</dbReference>
<feature type="transmembrane region" description="Helical" evidence="6">
    <location>
        <begin position="26"/>
        <end position="46"/>
    </location>
</feature>
<comment type="subcellular location">
    <subcellularLocation>
        <location evidence="1">Membrane</location>
        <topology evidence="1">Multi-pass membrane protein</topology>
    </subcellularLocation>
</comment>
<gene>
    <name evidence="7" type="ORF">IAA47_08610</name>
</gene>
<feature type="transmembrane region" description="Helical" evidence="6">
    <location>
        <begin position="143"/>
        <end position="161"/>
    </location>
</feature>
<dbReference type="AlphaFoldDB" id="A0A9E2KZR4"/>
<keyword evidence="5 6" id="KW-0472">Membrane</keyword>
<dbReference type="Proteomes" id="UP000724657">
    <property type="component" value="Unassembled WGS sequence"/>
</dbReference>
<dbReference type="GO" id="GO:0005886">
    <property type="term" value="C:plasma membrane"/>
    <property type="evidence" value="ECO:0007669"/>
    <property type="project" value="TreeGrafter"/>
</dbReference>
<reference evidence="7" key="2">
    <citation type="submission" date="2021-04" db="EMBL/GenBank/DDBJ databases">
        <authorList>
            <person name="Gilroy R."/>
        </authorList>
    </citation>
    <scope>NUCLEOTIDE SEQUENCE</scope>
    <source>
        <strain evidence="7">A6-441</strain>
    </source>
</reference>
<accession>A0A9E2KZR4</accession>
<feature type="transmembrane region" description="Helical" evidence="6">
    <location>
        <begin position="87"/>
        <end position="106"/>
    </location>
</feature>
<proteinExistence type="inferred from homology"/>
<dbReference type="CDD" id="cd10432">
    <property type="entry name" value="BI-1-like_bacterial"/>
    <property type="match status" value="1"/>
</dbReference>